<sequence length="223" mass="25650">MFRFTLHLLVETPENPFVTPVNIETIEAFMNRVGYQGVVDKVSTFYTKNLAQSWKIMFKVFNRCLTTRTSGQDQTKINIFQMFHAVINRTNVDYAALLWWDFMNNIPQRIEKDYHSIKNDIPLVSVYTTGNVLVREMLIPDAFLTEEIRATTLRRDDRERDAIAEATLLSLALHKIALVGEAQENVAKVQEKLDGGEIEKMVEGEEDEESYASAFVDSVFNDD</sequence>
<reference evidence="1" key="2">
    <citation type="submission" date="2022-01" db="EMBL/GenBank/DDBJ databases">
        <authorList>
            <person name="Yamashiro T."/>
            <person name="Shiraishi A."/>
            <person name="Satake H."/>
            <person name="Nakayama K."/>
        </authorList>
    </citation>
    <scope>NUCLEOTIDE SEQUENCE</scope>
</reference>
<evidence type="ECO:0000313" key="2">
    <source>
        <dbReference type="Proteomes" id="UP001151760"/>
    </source>
</evidence>
<evidence type="ECO:0000313" key="1">
    <source>
        <dbReference type="EMBL" id="GJT99651.1"/>
    </source>
</evidence>
<protein>
    <submittedName>
        <fullName evidence="1">Uncharacterized protein</fullName>
    </submittedName>
</protein>
<organism evidence="1 2">
    <name type="scientific">Tanacetum coccineum</name>
    <dbReference type="NCBI Taxonomy" id="301880"/>
    <lineage>
        <taxon>Eukaryota</taxon>
        <taxon>Viridiplantae</taxon>
        <taxon>Streptophyta</taxon>
        <taxon>Embryophyta</taxon>
        <taxon>Tracheophyta</taxon>
        <taxon>Spermatophyta</taxon>
        <taxon>Magnoliopsida</taxon>
        <taxon>eudicotyledons</taxon>
        <taxon>Gunneridae</taxon>
        <taxon>Pentapetalae</taxon>
        <taxon>asterids</taxon>
        <taxon>campanulids</taxon>
        <taxon>Asterales</taxon>
        <taxon>Asteraceae</taxon>
        <taxon>Asteroideae</taxon>
        <taxon>Anthemideae</taxon>
        <taxon>Anthemidinae</taxon>
        <taxon>Tanacetum</taxon>
    </lineage>
</organism>
<dbReference type="Proteomes" id="UP001151760">
    <property type="component" value="Unassembled WGS sequence"/>
</dbReference>
<keyword evidence="2" id="KW-1185">Reference proteome</keyword>
<accession>A0ABQ5IHJ6</accession>
<gene>
    <name evidence="1" type="ORF">Tco_1109990</name>
</gene>
<proteinExistence type="predicted"/>
<dbReference type="EMBL" id="BQNB010020789">
    <property type="protein sequence ID" value="GJT99651.1"/>
    <property type="molecule type" value="Genomic_DNA"/>
</dbReference>
<name>A0ABQ5IHJ6_9ASTR</name>
<feature type="non-terminal residue" evidence="1">
    <location>
        <position position="223"/>
    </location>
</feature>
<reference evidence="1" key="1">
    <citation type="journal article" date="2022" name="Int. J. Mol. Sci.">
        <title>Draft Genome of Tanacetum Coccineum: Genomic Comparison of Closely Related Tanacetum-Family Plants.</title>
        <authorList>
            <person name="Yamashiro T."/>
            <person name="Shiraishi A."/>
            <person name="Nakayama K."/>
            <person name="Satake H."/>
        </authorList>
    </citation>
    <scope>NUCLEOTIDE SEQUENCE</scope>
</reference>
<comment type="caution">
    <text evidence="1">The sequence shown here is derived from an EMBL/GenBank/DDBJ whole genome shotgun (WGS) entry which is preliminary data.</text>
</comment>